<accession>A0A8J5D0S4</accession>
<evidence type="ECO:0000256" key="1">
    <source>
        <dbReference type="SAM" id="MobiDB-lite"/>
    </source>
</evidence>
<name>A0A8J5D0S4_CHIOP</name>
<dbReference type="AlphaFoldDB" id="A0A8J5D0S4"/>
<comment type="caution">
    <text evidence="2">The sequence shown here is derived from an EMBL/GenBank/DDBJ whole genome shotgun (WGS) entry which is preliminary data.</text>
</comment>
<feature type="region of interest" description="Disordered" evidence="1">
    <location>
        <begin position="20"/>
        <end position="73"/>
    </location>
</feature>
<organism evidence="2 3">
    <name type="scientific">Chionoecetes opilio</name>
    <name type="common">Atlantic snow crab</name>
    <name type="synonym">Cancer opilio</name>
    <dbReference type="NCBI Taxonomy" id="41210"/>
    <lineage>
        <taxon>Eukaryota</taxon>
        <taxon>Metazoa</taxon>
        <taxon>Ecdysozoa</taxon>
        <taxon>Arthropoda</taxon>
        <taxon>Crustacea</taxon>
        <taxon>Multicrustacea</taxon>
        <taxon>Malacostraca</taxon>
        <taxon>Eumalacostraca</taxon>
        <taxon>Eucarida</taxon>
        <taxon>Decapoda</taxon>
        <taxon>Pleocyemata</taxon>
        <taxon>Brachyura</taxon>
        <taxon>Eubrachyura</taxon>
        <taxon>Majoidea</taxon>
        <taxon>Majidae</taxon>
        <taxon>Chionoecetes</taxon>
    </lineage>
</organism>
<protein>
    <submittedName>
        <fullName evidence="2">Uncharacterized protein</fullName>
    </submittedName>
</protein>
<evidence type="ECO:0000313" key="2">
    <source>
        <dbReference type="EMBL" id="KAG0727591.1"/>
    </source>
</evidence>
<sequence>MSKGKAATYTYTTRSKVNNFGFRPSQDGLMGRARGAAPRPERDELPAQEGWPPALLGGVLSGGHSDPRGAEETCTRLRRPTARQLDGHHSAFLGLTCTLIGQHLRRHMALWRAGDSSAHTLNLKAPPPTSVPVSGWNQGLRAPFTSCRKASWDLEPANPADSVGPLHHRRILGGS</sequence>
<evidence type="ECO:0000313" key="3">
    <source>
        <dbReference type="Proteomes" id="UP000770661"/>
    </source>
</evidence>
<dbReference type="Proteomes" id="UP000770661">
    <property type="component" value="Unassembled WGS sequence"/>
</dbReference>
<proteinExistence type="predicted"/>
<keyword evidence="3" id="KW-1185">Reference proteome</keyword>
<dbReference type="EMBL" id="JACEEZ010003187">
    <property type="protein sequence ID" value="KAG0727591.1"/>
    <property type="molecule type" value="Genomic_DNA"/>
</dbReference>
<gene>
    <name evidence="2" type="ORF">GWK47_034321</name>
</gene>
<reference evidence="2" key="1">
    <citation type="submission" date="2020-07" db="EMBL/GenBank/DDBJ databases">
        <title>The High-quality genome of the commercially important snow crab, Chionoecetes opilio.</title>
        <authorList>
            <person name="Jeong J.-H."/>
            <person name="Ryu S."/>
        </authorList>
    </citation>
    <scope>NUCLEOTIDE SEQUENCE</scope>
    <source>
        <strain evidence="2">MADBK_172401_WGS</strain>
        <tissue evidence="2">Digestive gland</tissue>
    </source>
</reference>